<dbReference type="InterPro" id="IPR011646">
    <property type="entry name" value="KAP_P-loop"/>
</dbReference>
<dbReference type="Gene3D" id="3.40.50.300">
    <property type="entry name" value="P-loop containing nucleotide triphosphate hydrolases"/>
    <property type="match status" value="1"/>
</dbReference>
<organism evidence="2 3">
    <name type="scientific">Acinetobacter johnsonii</name>
    <dbReference type="NCBI Taxonomy" id="40214"/>
    <lineage>
        <taxon>Bacteria</taxon>
        <taxon>Pseudomonadati</taxon>
        <taxon>Pseudomonadota</taxon>
        <taxon>Gammaproteobacteria</taxon>
        <taxon>Moraxellales</taxon>
        <taxon>Moraxellaceae</taxon>
        <taxon>Acinetobacter</taxon>
    </lineage>
</organism>
<evidence type="ECO:0000313" key="3">
    <source>
        <dbReference type="Proteomes" id="UP001162261"/>
    </source>
</evidence>
<dbReference type="Pfam" id="PF07693">
    <property type="entry name" value="KAP_NTPase"/>
    <property type="match status" value="1"/>
</dbReference>
<gene>
    <name evidence="2" type="ORF">N5J46_06455</name>
</gene>
<name>A0AA42XD06_ACIJO</name>
<proteinExistence type="predicted"/>
<protein>
    <submittedName>
        <fullName evidence="2">KAP family NTPase</fullName>
    </submittedName>
</protein>
<dbReference type="RefSeq" id="WP_279693489.1">
    <property type="nucleotide sequence ID" value="NZ_JAOCLE010000009.1"/>
</dbReference>
<reference evidence="2" key="1">
    <citation type="submission" date="2022-09" db="EMBL/GenBank/DDBJ databases">
        <title>Intensive care unit water sources are persistently colonized with multi-drug resistant bacteria and are the site of extensive horizontal gene transfer of antibiotic resistance genes.</title>
        <authorList>
            <person name="Diorio-Toth L."/>
        </authorList>
    </citation>
    <scope>NUCLEOTIDE SEQUENCE</scope>
    <source>
        <strain evidence="2">GD03649</strain>
    </source>
</reference>
<sequence length="77" mass="9106">MNLDKARHLENILRENDNNGIAIAITGSWGVGKTFFWKKFLEKNARSEQERNFLPYSIKRKFPNLFDKNMLIFRCLG</sequence>
<dbReference type="Proteomes" id="UP001162261">
    <property type="component" value="Unassembled WGS sequence"/>
</dbReference>
<accession>A0AA42XD06</accession>
<dbReference type="InterPro" id="IPR027417">
    <property type="entry name" value="P-loop_NTPase"/>
</dbReference>
<evidence type="ECO:0000259" key="1">
    <source>
        <dbReference type="Pfam" id="PF07693"/>
    </source>
</evidence>
<dbReference type="AlphaFoldDB" id="A0AA42XD06"/>
<evidence type="ECO:0000313" key="2">
    <source>
        <dbReference type="EMBL" id="MDH2172070.1"/>
    </source>
</evidence>
<feature type="domain" description="KAP NTPase" evidence="1">
    <location>
        <begin position="6"/>
        <end position="48"/>
    </location>
</feature>
<dbReference type="EMBL" id="JAOCLH010000009">
    <property type="protein sequence ID" value="MDH2172070.1"/>
    <property type="molecule type" value="Genomic_DNA"/>
</dbReference>
<comment type="caution">
    <text evidence="2">The sequence shown here is derived from an EMBL/GenBank/DDBJ whole genome shotgun (WGS) entry which is preliminary data.</text>
</comment>